<evidence type="ECO:0000313" key="5">
    <source>
        <dbReference type="Proteomes" id="UP001152523"/>
    </source>
</evidence>
<feature type="domain" description="Cathepsin propeptide inhibitor" evidence="3">
    <location>
        <begin position="69"/>
        <end position="126"/>
    </location>
</feature>
<dbReference type="EMBL" id="CAMAPF010000935">
    <property type="protein sequence ID" value="CAH9124876.1"/>
    <property type="molecule type" value="Genomic_DNA"/>
</dbReference>
<dbReference type="InterPro" id="IPR038765">
    <property type="entry name" value="Papain-like_cys_pep_sf"/>
</dbReference>
<name>A0AAV0EN28_9ASTE</name>
<keyword evidence="5" id="KW-1185">Reference proteome</keyword>
<keyword evidence="2" id="KW-0732">Signal</keyword>
<dbReference type="SUPFAM" id="SSF54001">
    <property type="entry name" value="Cysteine proteinases"/>
    <property type="match status" value="1"/>
</dbReference>
<evidence type="ECO:0000256" key="1">
    <source>
        <dbReference type="SAM" id="MobiDB-lite"/>
    </source>
</evidence>
<comment type="caution">
    <text evidence="4">The sequence shown here is derived from an EMBL/GenBank/DDBJ whole genome shotgun (WGS) entry which is preliminary data.</text>
</comment>
<feature type="chain" id="PRO_5043874662" description="Cathepsin propeptide inhibitor domain-containing protein" evidence="2">
    <location>
        <begin position="31"/>
        <end position="161"/>
    </location>
</feature>
<dbReference type="Pfam" id="PF08246">
    <property type="entry name" value="Inhibitor_I29"/>
    <property type="match status" value="1"/>
</dbReference>
<protein>
    <recommendedName>
        <fullName evidence="3">Cathepsin propeptide inhibitor domain-containing protein</fullName>
    </recommendedName>
</protein>
<evidence type="ECO:0000256" key="2">
    <source>
        <dbReference type="SAM" id="SignalP"/>
    </source>
</evidence>
<proteinExistence type="predicted"/>
<organism evidence="4 5">
    <name type="scientific">Cuscuta epithymum</name>
    <dbReference type="NCBI Taxonomy" id="186058"/>
    <lineage>
        <taxon>Eukaryota</taxon>
        <taxon>Viridiplantae</taxon>
        <taxon>Streptophyta</taxon>
        <taxon>Embryophyta</taxon>
        <taxon>Tracheophyta</taxon>
        <taxon>Spermatophyta</taxon>
        <taxon>Magnoliopsida</taxon>
        <taxon>eudicotyledons</taxon>
        <taxon>Gunneridae</taxon>
        <taxon>Pentapetalae</taxon>
        <taxon>asterids</taxon>
        <taxon>lamiids</taxon>
        <taxon>Solanales</taxon>
        <taxon>Convolvulaceae</taxon>
        <taxon>Cuscuteae</taxon>
        <taxon>Cuscuta</taxon>
        <taxon>Cuscuta subgen. Cuscuta</taxon>
    </lineage>
</organism>
<dbReference type="AlphaFoldDB" id="A0AAV0EN28"/>
<sequence length="161" mass="17932">MTLNKYYLKYIFQAAFFLVLSLSLSWRCRAAPDAAVPAPAAAVPAPAAAVSAPVAAPAEEAEFPVEKLFEEWMVLHGRSYKDEAEKAKRFENFKKTKEYVDAFNKRGNETYTLGLNGFSDMTVEEFTNKYLRRTTHCGRPAPPRYNIQPCPPAPDTACASS</sequence>
<dbReference type="SMART" id="SM00848">
    <property type="entry name" value="Inhibitor_I29"/>
    <property type="match status" value="1"/>
</dbReference>
<dbReference type="InterPro" id="IPR013201">
    <property type="entry name" value="Prot_inhib_I29"/>
</dbReference>
<reference evidence="4" key="1">
    <citation type="submission" date="2022-07" db="EMBL/GenBank/DDBJ databases">
        <authorList>
            <person name="Macas J."/>
            <person name="Novak P."/>
            <person name="Neumann P."/>
        </authorList>
    </citation>
    <scope>NUCLEOTIDE SEQUENCE</scope>
</reference>
<evidence type="ECO:0000313" key="4">
    <source>
        <dbReference type="EMBL" id="CAH9124876.1"/>
    </source>
</evidence>
<evidence type="ECO:0000259" key="3">
    <source>
        <dbReference type="SMART" id="SM00848"/>
    </source>
</evidence>
<gene>
    <name evidence="4" type="ORF">CEPIT_LOCUS26312</name>
</gene>
<dbReference type="Gene3D" id="1.10.287.2250">
    <property type="match status" value="1"/>
</dbReference>
<dbReference type="Proteomes" id="UP001152523">
    <property type="component" value="Unassembled WGS sequence"/>
</dbReference>
<feature type="signal peptide" evidence="2">
    <location>
        <begin position="1"/>
        <end position="30"/>
    </location>
</feature>
<feature type="region of interest" description="Disordered" evidence="1">
    <location>
        <begin position="141"/>
        <end position="161"/>
    </location>
</feature>
<accession>A0AAV0EN28</accession>